<reference evidence="1 2" key="1">
    <citation type="submission" date="2019-03" db="EMBL/GenBank/DDBJ databases">
        <title>Deep-cultivation of Planctomycetes and their phenomic and genomic characterization uncovers novel biology.</title>
        <authorList>
            <person name="Wiegand S."/>
            <person name="Jogler M."/>
            <person name="Boedeker C."/>
            <person name="Pinto D."/>
            <person name="Vollmers J."/>
            <person name="Rivas-Marin E."/>
            <person name="Kohn T."/>
            <person name="Peeters S.H."/>
            <person name="Heuer A."/>
            <person name="Rast P."/>
            <person name="Oberbeckmann S."/>
            <person name="Bunk B."/>
            <person name="Jeske O."/>
            <person name="Meyerdierks A."/>
            <person name="Storesund J.E."/>
            <person name="Kallscheuer N."/>
            <person name="Luecker S."/>
            <person name="Lage O.M."/>
            <person name="Pohl T."/>
            <person name="Merkel B.J."/>
            <person name="Hornburger P."/>
            <person name="Mueller R.-W."/>
            <person name="Bruemmer F."/>
            <person name="Labrenz M."/>
            <person name="Spormann A.M."/>
            <person name="Op den Camp H."/>
            <person name="Overmann J."/>
            <person name="Amann R."/>
            <person name="Jetten M.S.M."/>
            <person name="Mascher T."/>
            <person name="Medema M.H."/>
            <person name="Devos D.P."/>
            <person name="Kaster A.-K."/>
            <person name="Ovreas L."/>
            <person name="Rohde M."/>
            <person name="Galperin M.Y."/>
            <person name="Jogler C."/>
        </authorList>
    </citation>
    <scope>NUCLEOTIDE SEQUENCE [LARGE SCALE GENOMIC DNA]</scope>
    <source>
        <strain evidence="1 2">Enr17</strain>
    </source>
</reference>
<evidence type="ECO:0000313" key="2">
    <source>
        <dbReference type="Proteomes" id="UP000318313"/>
    </source>
</evidence>
<protein>
    <submittedName>
        <fullName evidence="1">Uncharacterized protein</fullName>
    </submittedName>
</protein>
<proteinExistence type="predicted"/>
<dbReference type="EMBL" id="CP037452">
    <property type="protein sequence ID" value="QDV53090.1"/>
    <property type="molecule type" value="Genomic_DNA"/>
</dbReference>
<dbReference type="KEGG" id="gfm:Enr17x_51610"/>
<sequence>MCCVSVEVCCMCGFMRRRVSTRITFPRLDFENRPESSGLSHAAVCFVPGMHLNQYCSRARRITGMMGNGSQASSCLYSVGGTRFSVVQTGTDGVSPEQREGGRLFRGTRGRFLDISVAVTLNQGKIGVLPQAFVNEVTLPHSNTRYLFQVSYHGRLTRDVAFRCSRGEIKRLPRNAEITEKPPDCFLKDRSC</sequence>
<keyword evidence="2" id="KW-1185">Reference proteome</keyword>
<evidence type="ECO:0000313" key="1">
    <source>
        <dbReference type="EMBL" id="QDV53090.1"/>
    </source>
</evidence>
<organism evidence="1 2">
    <name type="scientific">Gimesia fumaroli</name>
    <dbReference type="NCBI Taxonomy" id="2527976"/>
    <lineage>
        <taxon>Bacteria</taxon>
        <taxon>Pseudomonadati</taxon>
        <taxon>Planctomycetota</taxon>
        <taxon>Planctomycetia</taxon>
        <taxon>Planctomycetales</taxon>
        <taxon>Planctomycetaceae</taxon>
        <taxon>Gimesia</taxon>
    </lineage>
</organism>
<dbReference type="Proteomes" id="UP000318313">
    <property type="component" value="Chromosome"/>
</dbReference>
<accession>A0A518IJ61</accession>
<gene>
    <name evidence="1" type="ORF">Enr17x_51610</name>
</gene>
<name>A0A518IJ61_9PLAN</name>
<dbReference type="AlphaFoldDB" id="A0A518IJ61"/>